<evidence type="ECO:0000259" key="1">
    <source>
        <dbReference type="PROSITE" id="PS50943"/>
    </source>
</evidence>
<dbReference type="SUPFAM" id="SSF47413">
    <property type="entry name" value="lambda repressor-like DNA-binding domains"/>
    <property type="match status" value="1"/>
</dbReference>
<dbReference type="InterPro" id="IPR010982">
    <property type="entry name" value="Lambda_DNA-bd_dom_sf"/>
</dbReference>
<dbReference type="PROSITE" id="PS50943">
    <property type="entry name" value="HTH_CROC1"/>
    <property type="match status" value="1"/>
</dbReference>
<gene>
    <name evidence="2" type="ORF">JIN83_02420</name>
</gene>
<evidence type="ECO:0000313" key="2">
    <source>
        <dbReference type="EMBL" id="MBK1853801.1"/>
    </source>
</evidence>
<dbReference type="RefSeq" id="WP_309488399.1">
    <property type="nucleotide sequence ID" value="NZ_JAENIG010000001.1"/>
</dbReference>
<organism evidence="2 3">
    <name type="scientific">Oceaniferula flava</name>
    <dbReference type="NCBI Taxonomy" id="2800421"/>
    <lineage>
        <taxon>Bacteria</taxon>
        <taxon>Pseudomonadati</taxon>
        <taxon>Verrucomicrobiota</taxon>
        <taxon>Verrucomicrobiia</taxon>
        <taxon>Verrucomicrobiales</taxon>
        <taxon>Verrucomicrobiaceae</taxon>
        <taxon>Oceaniferula</taxon>
    </lineage>
</organism>
<evidence type="ECO:0000313" key="3">
    <source>
        <dbReference type="Proteomes" id="UP000634206"/>
    </source>
</evidence>
<comment type="caution">
    <text evidence="2">The sequence shown here is derived from an EMBL/GenBank/DDBJ whole genome shotgun (WGS) entry which is preliminary data.</text>
</comment>
<dbReference type="Proteomes" id="UP000634206">
    <property type="component" value="Unassembled WGS sequence"/>
</dbReference>
<dbReference type="EMBL" id="JAENIG010000001">
    <property type="protein sequence ID" value="MBK1853801.1"/>
    <property type="molecule type" value="Genomic_DNA"/>
</dbReference>
<keyword evidence="3" id="KW-1185">Reference proteome</keyword>
<accession>A0AAE2S9K2</accession>
<dbReference type="AlphaFoldDB" id="A0AAE2S9K2"/>
<dbReference type="CDD" id="cd00093">
    <property type="entry name" value="HTH_XRE"/>
    <property type="match status" value="1"/>
</dbReference>
<dbReference type="Gene3D" id="1.10.260.40">
    <property type="entry name" value="lambda repressor-like DNA-binding domains"/>
    <property type="match status" value="1"/>
</dbReference>
<protein>
    <submittedName>
        <fullName evidence="2">Helix-turn-helix transcriptional regulator</fullName>
    </submittedName>
</protein>
<dbReference type="InterPro" id="IPR001387">
    <property type="entry name" value="Cro/C1-type_HTH"/>
</dbReference>
<reference evidence="2" key="1">
    <citation type="submission" date="2021-01" db="EMBL/GenBank/DDBJ databases">
        <title>Modified the classification status of verrucomicrobia.</title>
        <authorList>
            <person name="Feng X."/>
        </authorList>
    </citation>
    <scope>NUCLEOTIDE SEQUENCE</scope>
    <source>
        <strain evidence="2">5K15</strain>
    </source>
</reference>
<name>A0AAE2S9K2_9BACT</name>
<dbReference type="GO" id="GO:0003677">
    <property type="term" value="F:DNA binding"/>
    <property type="evidence" value="ECO:0007669"/>
    <property type="project" value="InterPro"/>
</dbReference>
<feature type="domain" description="HTH cro/C1-type" evidence="1">
    <location>
        <begin position="54"/>
        <end position="109"/>
    </location>
</feature>
<proteinExistence type="predicted"/>
<sequence>MNIDYPKEWFANSARIEGDSEIGAGIPPTHRPTQTTSPAAIKQLDTRIAFGQFVELWRRNKGWNAEELAKAADVDTEDILEIEHDPHCEPEAYAVHALAQVFDVKPSKLMELAGLAESRTPVLREEAIRFAARSESIESLTHHEREAFEAFATTLSEEHSTPDCKAK</sequence>